<keyword evidence="1" id="KW-0175">Coiled coil</keyword>
<organism evidence="3 4">
    <name type="scientific">Apatococcus fuscideae</name>
    <dbReference type="NCBI Taxonomy" id="2026836"/>
    <lineage>
        <taxon>Eukaryota</taxon>
        <taxon>Viridiplantae</taxon>
        <taxon>Chlorophyta</taxon>
        <taxon>core chlorophytes</taxon>
        <taxon>Trebouxiophyceae</taxon>
        <taxon>Chlorellales</taxon>
        <taxon>Chlorellaceae</taxon>
        <taxon>Apatococcus</taxon>
    </lineage>
</organism>
<keyword evidence="4" id="KW-1185">Reference proteome</keyword>
<evidence type="ECO:0000256" key="1">
    <source>
        <dbReference type="SAM" id="Coils"/>
    </source>
</evidence>
<proteinExistence type="predicted"/>
<feature type="region of interest" description="Disordered" evidence="2">
    <location>
        <begin position="243"/>
        <end position="262"/>
    </location>
</feature>
<evidence type="ECO:0000256" key="2">
    <source>
        <dbReference type="SAM" id="MobiDB-lite"/>
    </source>
</evidence>
<dbReference type="EMBL" id="JALJOV010000190">
    <property type="protein sequence ID" value="KAK9866098.1"/>
    <property type="molecule type" value="Genomic_DNA"/>
</dbReference>
<evidence type="ECO:0000313" key="4">
    <source>
        <dbReference type="Proteomes" id="UP001485043"/>
    </source>
</evidence>
<dbReference type="Proteomes" id="UP001485043">
    <property type="component" value="Unassembled WGS sequence"/>
</dbReference>
<feature type="coiled-coil region" evidence="1">
    <location>
        <begin position="80"/>
        <end position="135"/>
    </location>
</feature>
<gene>
    <name evidence="3" type="ORF">WJX84_006696</name>
</gene>
<evidence type="ECO:0000313" key="3">
    <source>
        <dbReference type="EMBL" id="KAK9866098.1"/>
    </source>
</evidence>
<protein>
    <submittedName>
        <fullName evidence="3">Uncharacterized protein</fullName>
    </submittedName>
</protein>
<dbReference type="AlphaFoldDB" id="A0AAW1TBA5"/>
<sequence length="339" mass="38138">MSSPWRQLRADDLQRASCRRVWPAAGFPERNCSGMTMLSWLTAAHAEESAARQALEHQTTGMEKEMADLVYAQGGLQAQAQMWEGRYRDLQEQLGALQDAQTARLDAQDVLHANCKQLQTRCDRHEAAYDALMEEVGGLAHRFVKRIEAARTLQLHRVLSSSLADGPGTVETPHSLRHALHLLKWAEQGVERMCTAIVTLQDAETHAEAVSGIKTSRLGQLDQQNRTLQQTIADLRWQMARQMTEHKAARAPPPAEDSRGLRRYDSSFTLGAIADQMSASSREGRLAFDLRSIVQERDMLRHKLQEEVEQTRAYKAALQEAAAIIAQHDWQAVLRKPHP</sequence>
<name>A0AAW1TBA5_9CHLO</name>
<reference evidence="3 4" key="1">
    <citation type="journal article" date="2024" name="Nat. Commun.">
        <title>Phylogenomics reveals the evolutionary origins of lichenization in chlorophyte algae.</title>
        <authorList>
            <person name="Puginier C."/>
            <person name="Libourel C."/>
            <person name="Otte J."/>
            <person name="Skaloud P."/>
            <person name="Haon M."/>
            <person name="Grisel S."/>
            <person name="Petersen M."/>
            <person name="Berrin J.G."/>
            <person name="Delaux P.M."/>
            <person name="Dal Grande F."/>
            <person name="Keller J."/>
        </authorList>
    </citation>
    <scope>NUCLEOTIDE SEQUENCE [LARGE SCALE GENOMIC DNA]</scope>
    <source>
        <strain evidence="3 4">SAG 2523</strain>
    </source>
</reference>
<accession>A0AAW1TBA5</accession>
<comment type="caution">
    <text evidence="3">The sequence shown here is derived from an EMBL/GenBank/DDBJ whole genome shotgun (WGS) entry which is preliminary data.</text>
</comment>